<dbReference type="RefSeq" id="WP_149091540.1">
    <property type="nucleotide sequence ID" value="NZ_VKKY01000002.1"/>
</dbReference>
<name>A0A5B6TGU5_9BACT</name>
<proteinExistence type="predicted"/>
<evidence type="ECO:0000313" key="2">
    <source>
        <dbReference type="Proteomes" id="UP000324133"/>
    </source>
</evidence>
<gene>
    <name evidence="1" type="ORF">FOA19_14705</name>
</gene>
<protein>
    <submittedName>
        <fullName evidence="1">Uncharacterized protein</fullName>
    </submittedName>
</protein>
<dbReference type="OrthoDB" id="893166at2"/>
<evidence type="ECO:0000313" key="1">
    <source>
        <dbReference type="EMBL" id="KAA3438482.1"/>
    </source>
</evidence>
<dbReference type="AlphaFoldDB" id="A0A5B6TGU5"/>
<organism evidence="1 2">
    <name type="scientific">Rufibacter hautae</name>
    <dbReference type="NCBI Taxonomy" id="2595005"/>
    <lineage>
        <taxon>Bacteria</taxon>
        <taxon>Pseudomonadati</taxon>
        <taxon>Bacteroidota</taxon>
        <taxon>Cytophagia</taxon>
        <taxon>Cytophagales</taxon>
        <taxon>Hymenobacteraceae</taxon>
        <taxon>Rufibacter</taxon>
    </lineage>
</organism>
<sequence>MIELYIEGQRMDLGPDTIIARTFQQNLLSSQGSVDSPYTNSFSLPYTKNNARVLENPEDPTSLSDKPYVKLDTVIRQHGIEQFPNSIAEVQGFEEGAYQVQVFAGAVPFFELLGDKTLQELDLSQHNHMWNFAHVATGGLDGMYIYDLIDRGKPLDLSKVPPSFLYPSIFAIAIWVRIFLEAGVGVVMKAHDDLERLVLPFCNEKPVHNQGWIEAHTATYPVTSTVRKGETYTEKEVPVPTHGVLKLTMDVVLNSMEGPVDGFFGLFRNGVPVPFSQ</sequence>
<reference evidence="1 2" key="1">
    <citation type="submission" date="2019-07" db="EMBL/GenBank/DDBJ databases">
        <title>Rufibacter sp. nov., isolated from lake sediment.</title>
        <authorList>
            <person name="Qu J.-H."/>
        </authorList>
    </citation>
    <scope>NUCLEOTIDE SEQUENCE [LARGE SCALE GENOMIC DNA]</scope>
    <source>
        <strain evidence="1 2">NBS58-1</strain>
    </source>
</reference>
<dbReference type="EMBL" id="VKKY01000002">
    <property type="protein sequence ID" value="KAA3438482.1"/>
    <property type="molecule type" value="Genomic_DNA"/>
</dbReference>
<comment type="caution">
    <text evidence="1">The sequence shown here is derived from an EMBL/GenBank/DDBJ whole genome shotgun (WGS) entry which is preliminary data.</text>
</comment>
<keyword evidence="2" id="KW-1185">Reference proteome</keyword>
<accession>A0A5B6TGU5</accession>
<dbReference type="Proteomes" id="UP000324133">
    <property type="component" value="Unassembled WGS sequence"/>
</dbReference>